<dbReference type="Pfam" id="PF08011">
    <property type="entry name" value="PDDEXK_9"/>
    <property type="match status" value="1"/>
</dbReference>
<reference evidence="1" key="1">
    <citation type="submission" date="2021-10" db="EMBL/GenBank/DDBJ databases">
        <title>Anaerobic single-cell dispensing facilitates the cultivation of human gut bacteria.</title>
        <authorList>
            <person name="Afrizal A."/>
        </authorList>
    </citation>
    <scope>NUCLEOTIDE SEQUENCE</scope>
    <source>
        <strain evidence="1">CLA-AA-H215</strain>
    </source>
</reference>
<organism evidence="1 2">
    <name type="scientific">Hominifimenecus microfluidus</name>
    <dbReference type="NCBI Taxonomy" id="2885348"/>
    <lineage>
        <taxon>Bacteria</taxon>
        <taxon>Bacillati</taxon>
        <taxon>Bacillota</taxon>
        <taxon>Clostridia</taxon>
        <taxon>Lachnospirales</taxon>
        <taxon>Lachnospiraceae</taxon>
        <taxon>Hominifimenecus</taxon>
    </lineage>
</organism>
<gene>
    <name evidence="1" type="ORF">LKD81_04625</name>
</gene>
<protein>
    <submittedName>
        <fullName evidence="1">PD-(D/E)XK nuclease domain-containing protein</fullName>
    </submittedName>
</protein>
<evidence type="ECO:0000313" key="1">
    <source>
        <dbReference type="EMBL" id="MCC2230285.1"/>
    </source>
</evidence>
<proteinExistence type="predicted"/>
<keyword evidence="2" id="KW-1185">Reference proteome</keyword>
<dbReference type="Proteomes" id="UP001198182">
    <property type="component" value="Unassembled WGS sequence"/>
</dbReference>
<dbReference type="InterPro" id="IPR012547">
    <property type="entry name" value="PDDEXK_9"/>
</dbReference>
<dbReference type="EMBL" id="JAJEQR010000010">
    <property type="protein sequence ID" value="MCC2230285.1"/>
    <property type="molecule type" value="Genomic_DNA"/>
</dbReference>
<name>A0AAE3EAC7_9FIRM</name>
<sequence>MKFTQRCVIENTIANAICDIAIPNKEIFYVYEKEILSALSHVISQSTAIAVQQDVIKLQDALQKLLLNSISAFDYAHENFYHGLVLGIRAVMNNLYHVDSNRESGHGRYDIQLRPFDKKMPGVIIELKVLRNDTAEEHL</sequence>
<dbReference type="AlphaFoldDB" id="A0AAE3EAC7"/>
<accession>A0AAE3EAC7</accession>
<comment type="caution">
    <text evidence="1">The sequence shown here is derived from an EMBL/GenBank/DDBJ whole genome shotgun (WGS) entry which is preliminary data.</text>
</comment>
<evidence type="ECO:0000313" key="2">
    <source>
        <dbReference type="Proteomes" id="UP001198182"/>
    </source>
</evidence>